<dbReference type="Pfam" id="PF03449">
    <property type="entry name" value="GreA_GreB_N"/>
    <property type="match status" value="1"/>
</dbReference>
<comment type="similarity">
    <text evidence="1">Belongs to the GreA/GreB family.</text>
</comment>
<keyword evidence="5" id="KW-0804">Transcription</keyword>
<dbReference type="AlphaFoldDB" id="A0A844G2A4"/>
<organism evidence="9 10">
    <name type="scientific">Victivallis lenta</name>
    <dbReference type="NCBI Taxonomy" id="2606640"/>
    <lineage>
        <taxon>Bacteria</taxon>
        <taxon>Pseudomonadati</taxon>
        <taxon>Lentisphaerota</taxon>
        <taxon>Lentisphaeria</taxon>
        <taxon>Victivallales</taxon>
        <taxon>Victivallaceae</taxon>
        <taxon>Victivallis</taxon>
    </lineage>
</organism>
<dbReference type="SUPFAM" id="SSF54534">
    <property type="entry name" value="FKBP-like"/>
    <property type="match status" value="1"/>
</dbReference>
<dbReference type="GO" id="GO:0032784">
    <property type="term" value="P:regulation of DNA-templated transcription elongation"/>
    <property type="evidence" value="ECO:0007669"/>
    <property type="project" value="InterPro"/>
</dbReference>
<dbReference type="Pfam" id="PF01272">
    <property type="entry name" value="GreA_GreB"/>
    <property type="match status" value="1"/>
</dbReference>
<feature type="domain" description="Transcription elongation factor GreA/GreB C-terminal" evidence="7">
    <location>
        <begin position="619"/>
        <end position="678"/>
    </location>
</feature>
<dbReference type="FunFam" id="1.10.287.180:FF:000001">
    <property type="entry name" value="Transcription elongation factor GreA"/>
    <property type="match status" value="1"/>
</dbReference>
<evidence type="ECO:0000256" key="2">
    <source>
        <dbReference type="ARBA" id="ARBA00013729"/>
    </source>
</evidence>
<comment type="caution">
    <text evidence="9">The sequence shown here is derived from an EMBL/GenBank/DDBJ whole genome shotgun (WGS) entry which is preliminary data.</text>
</comment>
<accession>A0A844G2A4</accession>
<dbReference type="RefSeq" id="WP_154417518.1">
    <property type="nucleotide sequence ID" value="NZ_CALXOB010000026.1"/>
</dbReference>
<keyword evidence="10" id="KW-1185">Reference proteome</keyword>
<dbReference type="InterPro" id="IPR036953">
    <property type="entry name" value="GreA/GreB_C_sf"/>
</dbReference>
<dbReference type="EMBL" id="VUNS01000005">
    <property type="protein sequence ID" value="MST96781.1"/>
    <property type="molecule type" value="Genomic_DNA"/>
</dbReference>
<name>A0A844G2A4_9BACT</name>
<evidence type="ECO:0000313" key="10">
    <source>
        <dbReference type="Proteomes" id="UP000435649"/>
    </source>
</evidence>
<dbReference type="InterPro" id="IPR023459">
    <property type="entry name" value="Tscrpt_elong_fac_GreA/B_fam"/>
</dbReference>
<dbReference type="Proteomes" id="UP000435649">
    <property type="component" value="Unassembled WGS sequence"/>
</dbReference>
<protein>
    <recommendedName>
        <fullName evidence="2">Transcription elongation factor GreA</fullName>
    </recommendedName>
    <alternativeName>
        <fullName evidence="6">Transcript cleavage factor GreA</fullName>
    </alternativeName>
</protein>
<evidence type="ECO:0000259" key="7">
    <source>
        <dbReference type="Pfam" id="PF01272"/>
    </source>
</evidence>
<evidence type="ECO:0000256" key="6">
    <source>
        <dbReference type="ARBA" id="ARBA00030776"/>
    </source>
</evidence>
<dbReference type="InterPro" id="IPR001437">
    <property type="entry name" value="Tscrpt_elong_fac_GreA/B_C"/>
</dbReference>
<evidence type="ECO:0000256" key="1">
    <source>
        <dbReference type="ARBA" id="ARBA00008213"/>
    </source>
</evidence>
<feature type="domain" description="Transcription elongation factor GreA/GreB N-terminal" evidence="8">
    <location>
        <begin position="541"/>
        <end position="609"/>
    </location>
</feature>
<evidence type="ECO:0000259" key="8">
    <source>
        <dbReference type="Pfam" id="PF03449"/>
    </source>
</evidence>
<keyword evidence="4" id="KW-0238">DNA-binding</keyword>
<sequence>MDSAAFEDLLVSATTSPDKKTLEKLLAVLATAGNPIPASVIEELNLLWEAWGSEELDDAQGAFCIGLAALPMTDGPVFRKLLAQSVKAILPNYLSRPPIMKALGVRDETVALNDFAARLQRLRVLKNGLIVFLPSSSRWGIAGSLDSIGSLAVNTWGGSGGSAAIPLDIVLREAVLLTPGPELIKLIDGTRSLISAADFRSIVKRKALVPVSDDTAKQMAQNGCAKNLDRAAFEKYWTSSAATGSSSSTRRSCDGRSLKEIDLLLSSEEKENAGGFSAEEAAGFQRFFSNLKPDTAIREAKLLASIVARLYPRSTAEQLKEMLSPLLAKAPFWPARPTAVELARMSVWGELPAKELEQLAQVTAAIFPEEYLAECAMRVPLKSLNAICANVSDETLYDLFIEQKFCTADFLLWIWKNRKKRDSAELLQLLNVDNVSRALSQDNLPKAWGTAMRELRTLLINNADFQQQLIHAAAEDVMMFAAALQGALFLSSGERQSLMVKLARISPLLRDHLENGAGQRILKAGIGKVDTDAPAGDEPNYTSLKSHKRLMKELDDIINVHIPENREALKVARAHGDFRENSEFDAAKERRNFLGRRRTELERELSRIQPLNMRTIRVDDTAVIGSEIELRYEDGEVEVYQLLGAWDGDPERKFLAYRTRLGQAVLNRKTGDEIEVPGGRKCVLAAVRPLSEAIIAELDV</sequence>
<keyword evidence="3" id="KW-0805">Transcription regulation</keyword>
<gene>
    <name evidence="9" type="ORF">FYJ85_06945</name>
</gene>
<dbReference type="PANTHER" id="PTHR30437:SF4">
    <property type="entry name" value="TRANSCRIPTION ELONGATION FACTOR GREA"/>
    <property type="match status" value="1"/>
</dbReference>
<dbReference type="PANTHER" id="PTHR30437">
    <property type="entry name" value="TRANSCRIPTION ELONGATION FACTOR GREA"/>
    <property type="match status" value="1"/>
</dbReference>
<proteinExistence type="inferred from homology"/>
<dbReference type="GO" id="GO:0003677">
    <property type="term" value="F:DNA binding"/>
    <property type="evidence" value="ECO:0007669"/>
    <property type="project" value="UniProtKB-KW"/>
</dbReference>
<evidence type="ECO:0000256" key="3">
    <source>
        <dbReference type="ARBA" id="ARBA00023015"/>
    </source>
</evidence>
<dbReference type="Gene3D" id="1.10.287.180">
    <property type="entry name" value="Transcription elongation factor, GreA/GreB, N-terminal domain"/>
    <property type="match status" value="1"/>
</dbReference>
<dbReference type="SUPFAM" id="SSF46557">
    <property type="entry name" value="GreA transcript cleavage protein, N-terminal domain"/>
    <property type="match status" value="1"/>
</dbReference>
<dbReference type="GO" id="GO:0006354">
    <property type="term" value="P:DNA-templated transcription elongation"/>
    <property type="evidence" value="ECO:0007669"/>
    <property type="project" value="TreeGrafter"/>
</dbReference>
<dbReference type="InterPro" id="IPR036805">
    <property type="entry name" value="Tscrpt_elong_fac_GreA/B_N_sf"/>
</dbReference>
<reference evidence="9 10" key="1">
    <citation type="submission" date="2019-08" db="EMBL/GenBank/DDBJ databases">
        <title>In-depth cultivation of the pig gut microbiome towards novel bacterial diversity and tailored functional studies.</title>
        <authorList>
            <person name="Wylensek D."/>
            <person name="Hitch T.C.A."/>
            <person name="Clavel T."/>
        </authorList>
    </citation>
    <scope>NUCLEOTIDE SEQUENCE [LARGE SCALE GENOMIC DNA]</scope>
    <source>
        <strain evidence="9 10">BBE-744-WT-12</strain>
    </source>
</reference>
<evidence type="ECO:0000256" key="4">
    <source>
        <dbReference type="ARBA" id="ARBA00023125"/>
    </source>
</evidence>
<evidence type="ECO:0000313" key="9">
    <source>
        <dbReference type="EMBL" id="MST96781.1"/>
    </source>
</evidence>
<dbReference type="GO" id="GO:0070063">
    <property type="term" value="F:RNA polymerase binding"/>
    <property type="evidence" value="ECO:0007669"/>
    <property type="project" value="InterPro"/>
</dbReference>
<dbReference type="InterPro" id="IPR022691">
    <property type="entry name" value="Tscrpt_elong_fac_GreA/B_N"/>
</dbReference>
<dbReference type="Gene3D" id="3.10.50.30">
    <property type="entry name" value="Transcription elongation factor, GreA/GreB, C-terminal domain"/>
    <property type="match status" value="1"/>
</dbReference>
<evidence type="ECO:0000256" key="5">
    <source>
        <dbReference type="ARBA" id="ARBA00023163"/>
    </source>
</evidence>